<dbReference type="Proteomes" id="UP000317494">
    <property type="component" value="Unassembled WGS sequence"/>
</dbReference>
<evidence type="ECO:0000256" key="1">
    <source>
        <dbReference type="ARBA" id="ARBA00022490"/>
    </source>
</evidence>
<comment type="caution">
    <text evidence="4">The sequence shown here is derived from an EMBL/GenBank/DDBJ whole genome shotgun (WGS) entry which is preliminary data.</text>
</comment>
<dbReference type="Gene3D" id="1.20.960.40">
    <property type="match status" value="1"/>
</dbReference>
<proteinExistence type="predicted"/>
<protein>
    <recommendedName>
        <fullName evidence="6">LisH domain-containing protein</fullName>
    </recommendedName>
</protein>
<keyword evidence="2" id="KW-0206">Cytoskeleton</keyword>
<evidence type="ECO:0000313" key="5">
    <source>
        <dbReference type="Proteomes" id="UP000317494"/>
    </source>
</evidence>
<sequence>MCLPSRRRQARQGPCEPHKELQEMSHLDDGTAALKSLVADVLSKRGILSKIKAELRSATYTIIQEQTTATPPPTRLTSITTSLSGRIAALLVHDFLNTAELKCTMSVYEPESHLDTAMLKSSSDILASELGLKPSSSPALVTLIDYLLDNRDAPKVATTISSSSVLHNVHAFGIPAAMPPKEPSVELPKAQAARPLKAKTLAELEQEEEEVAAAAVAQNHESEGDDETDSNLLNPCDDVDGLDKLQSLDANLRHKDAQHPQNSESEYLTTDHTISPSMSVGNMDHVEPVADL</sequence>
<keyword evidence="5" id="KW-1185">Reference proteome</keyword>
<feature type="compositionally biased region" description="Polar residues" evidence="3">
    <location>
        <begin position="259"/>
        <end position="280"/>
    </location>
</feature>
<evidence type="ECO:0000256" key="3">
    <source>
        <dbReference type="SAM" id="MobiDB-lite"/>
    </source>
</evidence>
<evidence type="ECO:0000256" key="2">
    <source>
        <dbReference type="ARBA" id="ARBA00023212"/>
    </source>
</evidence>
<dbReference type="PANTHER" id="PTHR15431">
    <property type="entry name" value="FGFR1 ONCOGENE PARTNER/LISH DOMAIN-CONTAINING PROTEIN"/>
    <property type="match status" value="1"/>
</dbReference>
<gene>
    <name evidence="4" type="ORF">SeMB42_g07787</name>
</gene>
<dbReference type="EMBL" id="QEAN01000626">
    <property type="protein sequence ID" value="TPX31223.1"/>
    <property type="molecule type" value="Genomic_DNA"/>
</dbReference>
<dbReference type="VEuPathDB" id="FungiDB:SeMB42_g07787"/>
<feature type="region of interest" description="Disordered" evidence="3">
    <location>
        <begin position="205"/>
        <end position="239"/>
    </location>
</feature>
<accession>A0A507C141</accession>
<organism evidence="4 5">
    <name type="scientific">Synchytrium endobioticum</name>
    <dbReference type="NCBI Taxonomy" id="286115"/>
    <lineage>
        <taxon>Eukaryota</taxon>
        <taxon>Fungi</taxon>
        <taxon>Fungi incertae sedis</taxon>
        <taxon>Chytridiomycota</taxon>
        <taxon>Chytridiomycota incertae sedis</taxon>
        <taxon>Chytridiomycetes</taxon>
        <taxon>Synchytriales</taxon>
        <taxon>Synchytriaceae</taxon>
        <taxon>Synchytrium</taxon>
    </lineage>
</organism>
<dbReference type="STRING" id="286115.A0A507C141"/>
<evidence type="ECO:0008006" key="6">
    <source>
        <dbReference type="Google" id="ProtNLM"/>
    </source>
</evidence>
<keyword evidence="1" id="KW-0963">Cytoplasm</keyword>
<reference evidence="4 5" key="1">
    <citation type="journal article" date="2019" name="Sci. Rep.">
        <title>Comparative genomics of chytrid fungi reveal insights into the obligate biotrophic and pathogenic lifestyle of Synchytrium endobioticum.</title>
        <authorList>
            <person name="van de Vossenberg B.T.L.H."/>
            <person name="Warris S."/>
            <person name="Nguyen H.D.T."/>
            <person name="van Gent-Pelzer M.P.E."/>
            <person name="Joly D.L."/>
            <person name="van de Geest H.C."/>
            <person name="Bonants P.J.M."/>
            <person name="Smith D.S."/>
            <person name="Levesque C.A."/>
            <person name="van der Lee T.A.J."/>
        </authorList>
    </citation>
    <scope>NUCLEOTIDE SEQUENCE [LARGE SCALE GENOMIC DNA]</scope>
    <source>
        <strain evidence="4 5">MB42</strain>
    </source>
</reference>
<dbReference type="PANTHER" id="PTHR15431:SF22">
    <property type="entry name" value="LISH DOMAIN-CONTAINING PROTEIN"/>
    <property type="match status" value="1"/>
</dbReference>
<feature type="region of interest" description="Disordered" evidence="3">
    <location>
        <begin position="251"/>
        <end position="292"/>
    </location>
</feature>
<evidence type="ECO:0000313" key="4">
    <source>
        <dbReference type="EMBL" id="TPX31223.1"/>
    </source>
</evidence>
<name>A0A507C141_9FUNG</name>
<dbReference type="AlphaFoldDB" id="A0A507C141"/>